<organism evidence="5 6">
    <name type="scientific">Galactobacter valiniphilus</name>
    <dbReference type="NCBI Taxonomy" id="2676122"/>
    <lineage>
        <taxon>Bacteria</taxon>
        <taxon>Bacillati</taxon>
        <taxon>Actinomycetota</taxon>
        <taxon>Actinomycetes</taxon>
        <taxon>Micrococcales</taxon>
        <taxon>Micrococcaceae</taxon>
        <taxon>Galactobacter</taxon>
    </lineage>
</organism>
<evidence type="ECO:0000313" key="5">
    <source>
        <dbReference type="EMBL" id="RII41058.1"/>
    </source>
</evidence>
<gene>
    <name evidence="5" type="ORF">DWB68_14540</name>
</gene>
<keyword evidence="6" id="KW-1185">Reference proteome</keyword>
<evidence type="ECO:0000313" key="6">
    <source>
        <dbReference type="Proteomes" id="UP000265419"/>
    </source>
</evidence>
<proteinExistence type="predicted"/>
<evidence type="ECO:0000256" key="3">
    <source>
        <dbReference type="ARBA" id="ARBA00023163"/>
    </source>
</evidence>
<dbReference type="InterPro" id="IPR001845">
    <property type="entry name" value="HTH_ArsR_DNA-bd_dom"/>
</dbReference>
<dbReference type="CDD" id="cd00090">
    <property type="entry name" value="HTH_ARSR"/>
    <property type="match status" value="1"/>
</dbReference>
<dbReference type="EMBL" id="QQXK01000038">
    <property type="protein sequence ID" value="RII41058.1"/>
    <property type="molecule type" value="Genomic_DNA"/>
</dbReference>
<keyword evidence="2" id="KW-0238">DNA-binding</keyword>
<dbReference type="Proteomes" id="UP000265419">
    <property type="component" value="Unassembled WGS sequence"/>
</dbReference>
<dbReference type="RefSeq" id="WP_119425842.1">
    <property type="nucleotide sequence ID" value="NZ_QQXK01000038.1"/>
</dbReference>
<accession>A0A399J6H5</accession>
<dbReference type="PANTHER" id="PTHR33154:SF33">
    <property type="entry name" value="TRANSCRIPTIONAL REPRESSOR SDPR"/>
    <property type="match status" value="1"/>
</dbReference>
<feature type="domain" description="HTH arsR-type" evidence="4">
    <location>
        <begin position="3"/>
        <end position="99"/>
    </location>
</feature>
<evidence type="ECO:0000259" key="4">
    <source>
        <dbReference type="PROSITE" id="PS50987"/>
    </source>
</evidence>
<dbReference type="PROSITE" id="PS50987">
    <property type="entry name" value="HTH_ARSR_2"/>
    <property type="match status" value="1"/>
</dbReference>
<protein>
    <submittedName>
        <fullName evidence="5">ArsR family transcriptional regulator</fullName>
    </submittedName>
</protein>
<dbReference type="Gene3D" id="1.10.10.10">
    <property type="entry name" value="Winged helix-like DNA-binding domain superfamily/Winged helix DNA-binding domain"/>
    <property type="match status" value="1"/>
</dbReference>
<dbReference type="AlphaFoldDB" id="A0A399J6H5"/>
<keyword evidence="1" id="KW-0805">Transcription regulation</keyword>
<dbReference type="SMART" id="SM00418">
    <property type="entry name" value="HTH_ARSR"/>
    <property type="match status" value="1"/>
</dbReference>
<evidence type="ECO:0000256" key="2">
    <source>
        <dbReference type="ARBA" id="ARBA00023125"/>
    </source>
</evidence>
<comment type="caution">
    <text evidence="5">The sequence shown here is derived from an EMBL/GenBank/DDBJ whole genome shotgun (WGS) entry which is preliminary data.</text>
</comment>
<keyword evidence="3" id="KW-0804">Transcription</keyword>
<dbReference type="InterPro" id="IPR036390">
    <property type="entry name" value="WH_DNA-bd_sf"/>
</dbReference>
<dbReference type="InterPro" id="IPR011991">
    <property type="entry name" value="ArsR-like_HTH"/>
</dbReference>
<name>A0A399J6H5_9MICC</name>
<dbReference type="Pfam" id="PF12840">
    <property type="entry name" value="HTH_20"/>
    <property type="match status" value="1"/>
</dbReference>
<dbReference type="PANTHER" id="PTHR33154">
    <property type="entry name" value="TRANSCRIPTIONAL REGULATOR, ARSR FAMILY"/>
    <property type="match status" value="1"/>
</dbReference>
<evidence type="ECO:0000256" key="1">
    <source>
        <dbReference type="ARBA" id="ARBA00023015"/>
    </source>
</evidence>
<dbReference type="InterPro" id="IPR036388">
    <property type="entry name" value="WH-like_DNA-bd_sf"/>
</dbReference>
<dbReference type="InterPro" id="IPR051081">
    <property type="entry name" value="HTH_MetalResp_TranReg"/>
</dbReference>
<sequence>MSTPQDSLHLDARALKVLAHPLRSRLLSQLRVNGPATATELAAALGTNSGATSYHLRELEGVGLVKDTGEGQGRRREWAAATSSHSWNDSELRDTPDARAALNWLGQHYAHQFAEQMQRWNEAKDAWGDQWVDVFGLSDSFVIVTPEQARELHAELDAVLARYREADAGDPRAVRSQVHVHLAPLDPFAVPGAPGRQDAP</sequence>
<reference evidence="5 6" key="1">
    <citation type="submission" date="2018-07" db="EMBL/GenBank/DDBJ databases">
        <title>Arthrobacter sp. nov., isolated from raw cow's milk with high bacterial count.</title>
        <authorList>
            <person name="Hahne J."/>
            <person name="Isele D."/>
            <person name="Lipski A."/>
        </authorList>
    </citation>
    <scope>NUCLEOTIDE SEQUENCE [LARGE SCALE GENOMIC DNA]</scope>
    <source>
        <strain evidence="5 6">JZ R-35</strain>
    </source>
</reference>
<dbReference type="SUPFAM" id="SSF46785">
    <property type="entry name" value="Winged helix' DNA-binding domain"/>
    <property type="match status" value="1"/>
</dbReference>
<dbReference type="GO" id="GO:0003700">
    <property type="term" value="F:DNA-binding transcription factor activity"/>
    <property type="evidence" value="ECO:0007669"/>
    <property type="project" value="InterPro"/>
</dbReference>
<dbReference type="GO" id="GO:0003677">
    <property type="term" value="F:DNA binding"/>
    <property type="evidence" value="ECO:0007669"/>
    <property type="project" value="UniProtKB-KW"/>
</dbReference>